<dbReference type="GO" id="GO:0071555">
    <property type="term" value="P:cell wall organization"/>
    <property type="evidence" value="ECO:0007669"/>
    <property type="project" value="UniProtKB-KW"/>
</dbReference>
<proteinExistence type="predicted"/>
<evidence type="ECO:0000256" key="3">
    <source>
        <dbReference type="ARBA" id="ARBA00022676"/>
    </source>
</evidence>
<dbReference type="GO" id="GO:0004180">
    <property type="term" value="F:carboxypeptidase activity"/>
    <property type="evidence" value="ECO:0007669"/>
    <property type="project" value="UniProtKB-KW"/>
</dbReference>
<dbReference type="InterPro" id="IPR036950">
    <property type="entry name" value="PBP_transglycosylase"/>
</dbReference>
<keyword evidence="5" id="KW-0378">Hydrolase</keyword>
<feature type="domain" description="S1 motif" evidence="13">
    <location>
        <begin position="362"/>
        <end position="430"/>
    </location>
</feature>
<dbReference type="Gene3D" id="3.40.710.10">
    <property type="entry name" value="DD-peptidase/beta-lactamase superfamily"/>
    <property type="match status" value="2"/>
</dbReference>
<dbReference type="InterPro" id="IPR001264">
    <property type="entry name" value="Glyco_trans_51"/>
</dbReference>
<organism evidence="14">
    <name type="scientific">marine sediment metagenome</name>
    <dbReference type="NCBI Taxonomy" id="412755"/>
    <lineage>
        <taxon>unclassified sequences</taxon>
        <taxon>metagenomes</taxon>
        <taxon>ecological metagenomes</taxon>
    </lineage>
</organism>
<keyword evidence="8" id="KW-0511">Multifunctional enzyme</keyword>
<dbReference type="Pfam" id="PF00905">
    <property type="entry name" value="Transpeptidase"/>
    <property type="match status" value="1"/>
</dbReference>
<dbReference type="InterPro" id="IPR050396">
    <property type="entry name" value="Glycosyltr_51/Transpeptidase"/>
</dbReference>
<keyword evidence="1" id="KW-0121">Carboxypeptidase</keyword>
<dbReference type="EC" id="2.4.99.28" evidence="10"/>
<keyword evidence="7" id="KW-0573">Peptidoglycan synthesis</keyword>
<dbReference type="FunFam" id="1.10.3810.10:FF:000001">
    <property type="entry name" value="Penicillin-binding protein 1A"/>
    <property type="match status" value="1"/>
</dbReference>
<evidence type="ECO:0000256" key="4">
    <source>
        <dbReference type="ARBA" id="ARBA00022679"/>
    </source>
</evidence>
<keyword evidence="2" id="KW-0645">Protease</keyword>
<evidence type="ECO:0000256" key="11">
    <source>
        <dbReference type="ARBA" id="ARBA00049902"/>
    </source>
</evidence>
<dbReference type="Pfam" id="PF00575">
    <property type="entry name" value="S1"/>
    <property type="match status" value="1"/>
</dbReference>
<feature type="transmembrane region" description="Helical" evidence="12">
    <location>
        <begin position="7"/>
        <end position="30"/>
    </location>
</feature>
<dbReference type="SUPFAM" id="SSF56601">
    <property type="entry name" value="beta-lactamase/transpeptidase-like"/>
    <property type="match status" value="1"/>
</dbReference>
<dbReference type="GO" id="GO:0008955">
    <property type="term" value="F:peptidoglycan glycosyltransferase activity"/>
    <property type="evidence" value="ECO:0007669"/>
    <property type="project" value="UniProtKB-EC"/>
</dbReference>
<keyword evidence="12" id="KW-0812">Transmembrane</keyword>
<evidence type="ECO:0000259" key="13">
    <source>
        <dbReference type="PROSITE" id="PS50126"/>
    </source>
</evidence>
<keyword evidence="3" id="KW-0328">Glycosyltransferase</keyword>
<protein>
    <recommendedName>
        <fullName evidence="10">peptidoglycan glycosyltransferase</fullName>
        <ecNumber evidence="10">2.4.99.28</ecNumber>
    </recommendedName>
</protein>
<comment type="catalytic activity">
    <reaction evidence="11">
        <text>[GlcNAc-(1-&gt;4)-Mur2Ac(oyl-L-Ala-gamma-D-Glu-L-Lys-D-Ala-D-Ala)](n)-di-trans,octa-cis-undecaprenyl diphosphate + beta-D-GlcNAc-(1-&gt;4)-Mur2Ac(oyl-L-Ala-gamma-D-Glu-L-Lys-D-Ala-D-Ala)-di-trans,octa-cis-undecaprenyl diphosphate = [GlcNAc-(1-&gt;4)-Mur2Ac(oyl-L-Ala-gamma-D-Glu-L-Lys-D-Ala-D-Ala)](n+1)-di-trans,octa-cis-undecaprenyl diphosphate + di-trans,octa-cis-undecaprenyl diphosphate + H(+)</text>
        <dbReference type="Rhea" id="RHEA:23708"/>
        <dbReference type="Rhea" id="RHEA-COMP:9602"/>
        <dbReference type="Rhea" id="RHEA-COMP:9603"/>
        <dbReference type="ChEBI" id="CHEBI:15378"/>
        <dbReference type="ChEBI" id="CHEBI:58405"/>
        <dbReference type="ChEBI" id="CHEBI:60033"/>
        <dbReference type="ChEBI" id="CHEBI:78435"/>
        <dbReference type="EC" id="2.4.99.28"/>
    </reaction>
</comment>
<dbReference type="InterPro" id="IPR001460">
    <property type="entry name" value="PCN-bd_Tpept"/>
</dbReference>
<dbReference type="GO" id="GO:0030288">
    <property type="term" value="C:outer membrane-bounded periplasmic space"/>
    <property type="evidence" value="ECO:0007669"/>
    <property type="project" value="TreeGrafter"/>
</dbReference>
<dbReference type="Pfam" id="PF00912">
    <property type="entry name" value="Transgly"/>
    <property type="match status" value="1"/>
</dbReference>
<dbReference type="InterPro" id="IPR012338">
    <property type="entry name" value="Beta-lactam/transpept-like"/>
</dbReference>
<reference evidence="14" key="1">
    <citation type="journal article" date="2015" name="Nature">
        <title>Complex archaea that bridge the gap between prokaryotes and eukaryotes.</title>
        <authorList>
            <person name="Spang A."/>
            <person name="Saw J.H."/>
            <person name="Jorgensen S.L."/>
            <person name="Zaremba-Niedzwiedzka K."/>
            <person name="Martijn J."/>
            <person name="Lind A.E."/>
            <person name="van Eijk R."/>
            <person name="Schleper C."/>
            <person name="Guy L."/>
            <person name="Ettema T.J."/>
        </authorList>
    </citation>
    <scope>NUCLEOTIDE SEQUENCE</scope>
</reference>
<dbReference type="PROSITE" id="PS51257">
    <property type="entry name" value="PROKAR_LIPOPROTEIN"/>
    <property type="match status" value="1"/>
</dbReference>
<dbReference type="GO" id="GO:0008658">
    <property type="term" value="F:penicillin binding"/>
    <property type="evidence" value="ECO:0007669"/>
    <property type="project" value="InterPro"/>
</dbReference>
<evidence type="ECO:0000256" key="5">
    <source>
        <dbReference type="ARBA" id="ARBA00022801"/>
    </source>
</evidence>
<keyword evidence="6" id="KW-0133">Cell shape</keyword>
<dbReference type="GO" id="GO:0009252">
    <property type="term" value="P:peptidoglycan biosynthetic process"/>
    <property type="evidence" value="ECO:0007669"/>
    <property type="project" value="UniProtKB-KW"/>
</dbReference>
<keyword evidence="9" id="KW-0961">Cell wall biogenesis/degradation</keyword>
<dbReference type="SUPFAM" id="SSF53955">
    <property type="entry name" value="Lysozyme-like"/>
    <property type="match status" value="1"/>
</dbReference>
<evidence type="ECO:0000256" key="1">
    <source>
        <dbReference type="ARBA" id="ARBA00022645"/>
    </source>
</evidence>
<dbReference type="PANTHER" id="PTHR32282:SF33">
    <property type="entry name" value="PEPTIDOGLYCAN GLYCOSYLTRANSFERASE"/>
    <property type="match status" value="1"/>
</dbReference>
<dbReference type="InterPro" id="IPR012340">
    <property type="entry name" value="NA-bd_OB-fold"/>
</dbReference>
<accession>A0A0F9SNF7</accession>
<evidence type="ECO:0000256" key="7">
    <source>
        <dbReference type="ARBA" id="ARBA00022984"/>
    </source>
</evidence>
<keyword evidence="12" id="KW-1133">Transmembrane helix</keyword>
<keyword evidence="4" id="KW-0808">Transferase</keyword>
<dbReference type="SUPFAM" id="SSF50249">
    <property type="entry name" value="Nucleic acid-binding proteins"/>
    <property type="match status" value="1"/>
</dbReference>
<dbReference type="InterPro" id="IPR023346">
    <property type="entry name" value="Lysozyme-like_dom_sf"/>
</dbReference>
<name>A0A0F9SNF7_9ZZZZ</name>
<sequence length="790" mass="89665">MGKLFKVVFILCTLFFACAIGIWLGAYLSIRQNLPSISMLEEFEPNIITYIYSDEGEVIGEYAIEKRIEIPYEDIPEVIKNAIIATEDPRFYKHRGFDLRGALRALREDIKTKLGRKSRKLHGGSTISQQLARDLFLHRRQTVRRKFKEVLLARQVEKKYSKHEILTMYCNQFNLGHGAYGVEAASQLYFGKNVSGLAVEEAAMIVGILRGPSLYSPYRNREITHRRRNHVIRRLVEEGYLTEEEGEEAKAKPLDVMPLRRGNIGFAAYFKEEVRKYLEKNYGADALYRKGLKVHTTLNQTYQRFAEEALLNWLPVLDKRQGWRDDKRNLLEEGVEGLEDLENISMEGWPPDSWLKPSLGKGDVVEAVVLSVTRTEASVKIKNYLGKINNKDIGWTETKNLSALIKEGDLILVKIKEIDEENKELLVSLDQEPLIEGGFIAIEPHTGQIKAMVGGKSFKKSKWNNATQALRQSGSSIKPIFYTAALESGFTAAHIIIDEPTEFIDKWRGEPWSPGNYDQKYKGAITVRRGLEESRNIVTAKLLEFISPQKGVDYCRKFGLTSTIYPYLSLALGTFEVRLIELVSAFTVFPNKGIRIRPYFLTRIEDKDGNILEESKIETEEVISPQIAYIMTNLLEGIIYNKGTGRAASYLQWPLGGKTGTTDGYTDAWFVGFSPSLCAGVWVGHGKGQIPIGERQSGAVAALPVWRDFFDKVIKEKVRVAEENGEKFVIDEEFEVPPNLSFVQIDSKTGLLASPVCLFTLREVFLPGSEPDRFCTHEDHMMILDYYSVK</sequence>
<evidence type="ECO:0000256" key="12">
    <source>
        <dbReference type="SAM" id="Phobius"/>
    </source>
</evidence>
<dbReference type="Gene3D" id="1.10.3810.10">
    <property type="entry name" value="Biosynthetic peptidoglycan transglycosylase-like"/>
    <property type="match status" value="1"/>
</dbReference>
<evidence type="ECO:0000313" key="14">
    <source>
        <dbReference type="EMBL" id="KKN38441.1"/>
    </source>
</evidence>
<dbReference type="PANTHER" id="PTHR32282">
    <property type="entry name" value="BINDING PROTEIN TRANSPEPTIDASE, PUTATIVE-RELATED"/>
    <property type="match status" value="1"/>
</dbReference>
<dbReference type="AlphaFoldDB" id="A0A0F9SNF7"/>
<dbReference type="GO" id="GO:0008360">
    <property type="term" value="P:regulation of cell shape"/>
    <property type="evidence" value="ECO:0007669"/>
    <property type="project" value="UniProtKB-KW"/>
</dbReference>
<evidence type="ECO:0000256" key="6">
    <source>
        <dbReference type="ARBA" id="ARBA00022960"/>
    </source>
</evidence>
<dbReference type="EMBL" id="LAZR01001828">
    <property type="protein sequence ID" value="KKN38441.1"/>
    <property type="molecule type" value="Genomic_DNA"/>
</dbReference>
<dbReference type="PROSITE" id="PS50126">
    <property type="entry name" value="S1"/>
    <property type="match status" value="1"/>
</dbReference>
<evidence type="ECO:0000256" key="8">
    <source>
        <dbReference type="ARBA" id="ARBA00023268"/>
    </source>
</evidence>
<dbReference type="GO" id="GO:0006508">
    <property type="term" value="P:proteolysis"/>
    <property type="evidence" value="ECO:0007669"/>
    <property type="project" value="UniProtKB-KW"/>
</dbReference>
<dbReference type="NCBIfam" id="TIGR02074">
    <property type="entry name" value="PBP_1a_fam"/>
    <property type="match status" value="1"/>
</dbReference>
<dbReference type="InterPro" id="IPR003029">
    <property type="entry name" value="S1_domain"/>
</dbReference>
<evidence type="ECO:0000256" key="2">
    <source>
        <dbReference type="ARBA" id="ARBA00022670"/>
    </source>
</evidence>
<evidence type="ECO:0000256" key="10">
    <source>
        <dbReference type="ARBA" id="ARBA00044770"/>
    </source>
</evidence>
<dbReference type="GO" id="GO:0003676">
    <property type="term" value="F:nucleic acid binding"/>
    <property type="evidence" value="ECO:0007669"/>
    <property type="project" value="InterPro"/>
</dbReference>
<gene>
    <name evidence="14" type="ORF">LCGC14_0753400</name>
</gene>
<dbReference type="SMART" id="SM00316">
    <property type="entry name" value="S1"/>
    <property type="match status" value="1"/>
</dbReference>
<keyword evidence="12" id="KW-0472">Membrane</keyword>
<evidence type="ECO:0000256" key="9">
    <source>
        <dbReference type="ARBA" id="ARBA00023316"/>
    </source>
</evidence>
<comment type="caution">
    <text evidence="14">The sequence shown here is derived from an EMBL/GenBank/DDBJ whole genome shotgun (WGS) entry which is preliminary data.</text>
</comment>